<name>A0ABV6D1S0_9SPHN</name>
<dbReference type="InterPro" id="IPR011660">
    <property type="entry name" value="VapB-like"/>
</dbReference>
<organism evidence="1 2">
    <name type="scientific">Novosphingobium soli</name>
    <dbReference type="NCBI Taxonomy" id="574956"/>
    <lineage>
        <taxon>Bacteria</taxon>
        <taxon>Pseudomonadati</taxon>
        <taxon>Pseudomonadota</taxon>
        <taxon>Alphaproteobacteria</taxon>
        <taxon>Sphingomonadales</taxon>
        <taxon>Sphingomonadaceae</taxon>
        <taxon>Novosphingobium</taxon>
    </lineage>
</organism>
<dbReference type="Pfam" id="PF07704">
    <property type="entry name" value="PSK_trans_fac"/>
    <property type="match status" value="1"/>
</dbReference>
<evidence type="ECO:0000313" key="1">
    <source>
        <dbReference type="EMBL" id="MFC0206556.1"/>
    </source>
</evidence>
<sequence length="91" mass="10132">MANFPERRTMSLNVKDPEAHRLAQAIAQATGQSMTRVVTEALRERFATIERQKGKASVAELLMIADRAATYVKRPYADHADLLYDESGLPA</sequence>
<dbReference type="EMBL" id="JBHLWK010000035">
    <property type="protein sequence ID" value="MFC0206556.1"/>
    <property type="molecule type" value="Genomic_DNA"/>
</dbReference>
<proteinExistence type="predicted"/>
<comment type="caution">
    <text evidence="1">The sequence shown here is derived from an EMBL/GenBank/DDBJ whole genome shotgun (WGS) entry which is preliminary data.</text>
</comment>
<keyword evidence="2" id="KW-1185">Reference proteome</keyword>
<accession>A0ABV6D1S0</accession>
<protein>
    <submittedName>
        <fullName evidence="1">Type II toxin-antitoxin system VapB family antitoxin</fullName>
    </submittedName>
</protein>
<reference evidence="1 2" key="1">
    <citation type="submission" date="2024-09" db="EMBL/GenBank/DDBJ databases">
        <authorList>
            <person name="Sun Q."/>
            <person name="Mori K."/>
        </authorList>
    </citation>
    <scope>NUCLEOTIDE SEQUENCE [LARGE SCALE GENOMIC DNA]</scope>
    <source>
        <strain evidence="1 2">CCM 7706</strain>
    </source>
</reference>
<dbReference type="Proteomes" id="UP001589798">
    <property type="component" value="Unassembled WGS sequence"/>
</dbReference>
<evidence type="ECO:0000313" key="2">
    <source>
        <dbReference type="Proteomes" id="UP001589798"/>
    </source>
</evidence>
<gene>
    <name evidence="1" type="ORF">ACFFJC_20010</name>
</gene>